<comment type="pathway">
    <text evidence="2 8">Carbohydrate metabolism; hexose metabolism.</text>
</comment>
<dbReference type="InterPro" id="IPR011013">
    <property type="entry name" value="Gal_mutarotase_sf_dom"/>
</dbReference>
<dbReference type="EC" id="5.1.3.3" evidence="4 8"/>
<proteinExistence type="inferred from homology"/>
<evidence type="ECO:0000256" key="6">
    <source>
        <dbReference type="ARBA" id="ARBA00023235"/>
    </source>
</evidence>
<dbReference type="PIRSF" id="PIRSF005096">
    <property type="entry name" value="GALM"/>
    <property type="match status" value="1"/>
</dbReference>
<dbReference type="UniPathway" id="UPA00242"/>
<gene>
    <name evidence="12" type="primary">galM_1</name>
    <name evidence="12" type="ORF">WG78_13985</name>
</gene>
<dbReference type="PANTHER" id="PTHR10091">
    <property type="entry name" value="ALDOSE-1-EPIMERASE"/>
    <property type="match status" value="1"/>
</dbReference>
<dbReference type="Pfam" id="PF01263">
    <property type="entry name" value="Aldose_epim"/>
    <property type="match status" value="1"/>
</dbReference>
<keyword evidence="6 8" id="KW-0413">Isomerase</keyword>
<dbReference type="InterPro" id="IPR015443">
    <property type="entry name" value="Aldose_1-epimerase"/>
</dbReference>
<feature type="binding site" evidence="10">
    <location>
        <position position="244"/>
    </location>
    <ligand>
        <name>beta-D-galactose</name>
        <dbReference type="ChEBI" id="CHEBI:27667"/>
    </ligand>
</feature>
<dbReference type="PANTHER" id="PTHR10091:SF0">
    <property type="entry name" value="GALACTOSE MUTAROTASE"/>
    <property type="match status" value="1"/>
</dbReference>
<feature type="active site" description="Proton donor" evidence="9">
    <location>
        <position position="174"/>
    </location>
</feature>
<sequence length="342" mass="37285">MPMLPIQSTPWDNGATLFTLRNSHDMRVVITDIGASLVSWFAPDRSGRMADVLLGHADAAGYLQGTGFFGSIAGRWANRIKGARCNIDGQEFELDANEGNNHLHGGFAGFHNQAWTAHVSPDSLRLSLLSPDGAGGFPGNLRIEVDYRLDDEGVLTIAYAAATDAPTPINLTNHAYFNLSGGEADIRDHILRLNADEFLAIDEQSIPVAHVPVAGSAFDFRTPAPMGARLAWPEEQLTLAKGFDHCYVVQGQAGSLREAASVYDPASGRELKVATTERGLQLYTGNYLEGVVGRRAWHNQDGVCLEAECFPNQINSEEAESVILRPGKIYRQTTTYQMTVRR</sequence>
<dbReference type="InterPro" id="IPR014718">
    <property type="entry name" value="GH-type_carb-bd"/>
</dbReference>
<protein>
    <recommendedName>
        <fullName evidence="5 8">Aldose 1-epimerase</fullName>
        <ecNumber evidence="4 8">5.1.3.3</ecNumber>
    </recommendedName>
</protein>
<evidence type="ECO:0000313" key="12">
    <source>
        <dbReference type="EMBL" id="KPC52175.1"/>
    </source>
</evidence>
<organism evidence="12 13">
    <name type="scientific">Amantichitinum ursilacus</name>
    <dbReference type="NCBI Taxonomy" id="857265"/>
    <lineage>
        <taxon>Bacteria</taxon>
        <taxon>Pseudomonadati</taxon>
        <taxon>Pseudomonadota</taxon>
        <taxon>Betaproteobacteria</taxon>
        <taxon>Neisseriales</taxon>
        <taxon>Chitinibacteraceae</taxon>
        <taxon>Amantichitinum</taxon>
    </lineage>
</organism>
<dbReference type="InterPro" id="IPR018052">
    <property type="entry name" value="Ald1_epimerase_CS"/>
</dbReference>
<dbReference type="OrthoDB" id="9779408at2"/>
<dbReference type="Proteomes" id="UP000037939">
    <property type="component" value="Unassembled WGS sequence"/>
</dbReference>
<dbReference type="PROSITE" id="PS00545">
    <property type="entry name" value="ALDOSE_1_EPIMERASE"/>
    <property type="match status" value="1"/>
</dbReference>
<dbReference type="GO" id="GO:0030246">
    <property type="term" value="F:carbohydrate binding"/>
    <property type="evidence" value="ECO:0007669"/>
    <property type="project" value="InterPro"/>
</dbReference>
<dbReference type="EMBL" id="LAQT01000010">
    <property type="protein sequence ID" value="KPC52175.1"/>
    <property type="molecule type" value="Genomic_DNA"/>
</dbReference>
<evidence type="ECO:0000256" key="9">
    <source>
        <dbReference type="PIRSR" id="PIRSR005096-1"/>
    </source>
</evidence>
<dbReference type="PATRIC" id="fig|857265.3.peg.2876"/>
<comment type="similarity">
    <text evidence="3 8">Belongs to the aldose epimerase family.</text>
</comment>
<evidence type="ECO:0000256" key="4">
    <source>
        <dbReference type="ARBA" id="ARBA00013185"/>
    </source>
</evidence>
<evidence type="ECO:0000256" key="1">
    <source>
        <dbReference type="ARBA" id="ARBA00001614"/>
    </source>
</evidence>
<dbReference type="RefSeq" id="WP_053938428.1">
    <property type="nucleotide sequence ID" value="NZ_LAQT01000010.1"/>
</dbReference>
<dbReference type="NCBIfam" id="NF008277">
    <property type="entry name" value="PRK11055.1"/>
    <property type="match status" value="1"/>
</dbReference>
<comment type="caution">
    <text evidence="12">The sequence shown here is derived from an EMBL/GenBank/DDBJ whole genome shotgun (WGS) entry which is preliminary data.</text>
</comment>
<keyword evidence="7 8" id="KW-0119">Carbohydrate metabolism</keyword>
<feature type="active site" description="Proton acceptor" evidence="9">
    <location>
        <position position="306"/>
    </location>
</feature>
<accession>A0A0N0XJH4</accession>
<feature type="binding site" evidence="11">
    <location>
        <begin position="78"/>
        <end position="79"/>
    </location>
    <ligand>
        <name>beta-D-galactose</name>
        <dbReference type="ChEBI" id="CHEBI:27667"/>
    </ligand>
</feature>
<reference evidence="12 13" key="1">
    <citation type="submission" date="2015-07" db="EMBL/GenBank/DDBJ databases">
        <title>Draft genome sequence of the Amantichitinum ursilacus IGB-41, a new chitin-degrading bacterium.</title>
        <authorList>
            <person name="Kirstahler P."/>
            <person name="Guenther M."/>
            <person name="Grumaz C."/>
            <person name="Rupp S."/>
            <person name="Zibek S."/>
            <person name="Sohn K."/>
        </authorList>
    </citation>
    <scope>NUCLEOTIDE SEQUENCE [LARGE SCALE GENOMIC DNA]</scope>
    <source>
        <strain evidence="12 13">IGB-41</strain>
    </source>
</reference>
<dbReference type="STRING" id="857265.WG78_13985"/>
<feature type="binding site" evidence="11">
    <location>
        <begin position="174"/>
        <end position="176"/>
    </location>
    <ligand>
        <name>beta-D-galactose</name>
        <dbReference type="ChEBI" id="CHEBI:27667"/>
    </ligand>
</feature>
<dbReference type="GO" id="GO:0004034">
    <property type="term" value="F:aldose 1-epimerase activity"/>
    <property type="evidence" value="ECO:0007669"/>
    <property type="project" value="UniProtKB-EC"/>
</dbReference>
<dbReference type="SUPFAM" id="SSF74650">
    <property type="entry name" value="Galactose mutarotase-like"/>
    <property type="match status" value="1"/>
</dbReference>
<evidence type="ECO:0000256" key="2">
    <source>
        <dbReference type="ARBA" id="ARBA00005028"/>
    </source>
</evidence>
<dbReference type="InterPro" id="IPR008183">
    <property type="entry name" value="Aldose_1/G6P_1-epimerase"/>
</dbReference>
<evidence type="ECO:0000256" key="3">
    <source>
        <dbReference type="ARBA" id="ARBA00006206"/>
    </source>
</evidence>
<keyword evidence="13" id="KW-1185">Reference proteome</keyword>
<dbReference type="GO" id="GO:0006006">
    <property type="term" value="P:glucose metabolic process"/>
    <property type="evidence" value="ECO:0007669"/>
    <property type="project" value="TreeGrafter"/>
</dbReference>
<evidence type="ECO:0000256" key="10">
    <source>
        <dbReference type="PIRSR" id="PIRSR005096-2"/>
    </source>
</evidence>
<dbReference type="InterPro" id="IPR047215">
    <property type="entry name" value="Galactose_mutarotase-like"/>
</dbReference>
<dbReference type="GO" id="GO:0033499">
    <property type="term" value="P:galactose catabolic process via UDP-galactose, Leloir pathway"/>
    <property type="evidence" value="ECO:0007669"/>
    <property type="project" value="TreeGrafter"/>
</dbReference>
<evidence type="ECO:0000256" key="7">
    <source>
        <dbReference type="ARBA" id="ARBA00023277"/>
    </source>
</evidence>
<name>A0A0N0XJH4_9NEIS</name>
<dbReference type="Gene3D" id="2.70.98.10">
    <property type="match status" value="1"/>
</dbReference>
<dbReference type="CDD" id="cd09019">
    <property type="entry name" value="galactose_mutarotase_like"/>
    <property type="match status" value="1"/>
</dbReference>
<dbReference type="AlphaFoldDB" id="A0A0N0XJH4"/>
<evidence type="ECO:0000313" key="13">
    <source>
        <dbReference type="Proteomes" id="UP000037939"/>
    </source>
</evidence>
<evidence type="ECO:0000256" key="5">
    <source>
        <dbReference type="ARBA" id="ARBA00014165"/>
    </source>
</evidence>
<evidence type="ECO:0000256" key="8">
    <source>
        <dbReference type="PIRNR" id="PIRNR005096"/>
    </source>
</evidence>
<comment type="catalytic activity">
    <reaction evidence="1 8">
        <text>alpha-D-glucose = beta-D-glucose</text>
        <dbReference type="Rhea" id="RHEA:10264"/>
        <dbReference type="ChEBI" id="CHEBI:15903"/>
        <dbReference type="ChEBI" id="CHEBI:17925"/>
        <dbReference type="EC" id="5.1.3.3"/>
    </reaction>
</comment>
<evidence type="ECO:0000256" key="11">
    <source>
        <dbReference type="PIRSR" id="PIRSR005096-3"/>
    </source>
</evidence>